<keyword evidence="3" id="KW-1185">Reference proteome</keyword>
<protein>
    <recommendedName>
        <fullName evidence="1">F-box associated beta-propeller type 3 domain-containing protein</fullName>
    </recommendedName>
</protein>
<feature type="domain" description="F-box associated beta-propeller type 3" evidence="1">
    <location>
        <begin position="15"/>
        <end position="300"/>
    </location>
</feature>
<dbReference type="Pfam" id="PF08268">
    <property type="entry name" value="FBA_3"/>
    <property type="match status" value="1"/>
</dbReference>
<proteinExistence type="predicted"/>
<dbReference type="EMBL" id="JACEIK010000069">
    <property type="protein sequence ID" value="MCD7448623.1"/>
    <property type="molecule type" value="Genomic_DNA"/>
</dbReference>
<organism evidence="2 3">
    <name type="scientific">Datura stramonium</name>
    <name type="common">Jimsonweed</name>
    <name type="synonym">Common thornapple</name>
    <dbReference type="NCBI Taxonomy" id="4076"/>
    <lineage>
        <taxon>Eukaryota</taxon>
        <taxon>Viridiplantae</taxon>
        <taxon>Streptophyta</taxon>
        <taxon>Embryophyta</taxon>
        <taxon>Tracheophyta</taxon>
        <taxon>Spermatophyta</taxon>
        <taxon>Magnoliopsida</taxon>
        <taxon>eudicotyledons</taxon>
        <taxon>Gunneridae</taxon>
        <taxon>Pentapetalae</taxon>
        <taxon>asterids</taxon>
        <taxon>lamiids</taxon>
        <taxon>Solanales</taxon>
        <taxon>Solanaceae</taxon>
        <taxon>Solanoideae</taxon>
        <taxon>Datureae</taxon>
        <taxon>Datura</taxon>
    </lineage>
</organism>
<sequence>MIKSQDFIKKHLETSIATGMLDCIIVGSVNGLICLTDISCFGPTIYLTNPSINKYLILPSSSIYRDESDLQNIQVSIGFGYHEITNDFKVVRIGFIGNDWLNEDEYEEPSTPPNGYDFESRVEVFSLNTKTWKTLDLTPDFSNYKRHDILSGVVVNECLHWKAIKSNICEDKMIILSFHIGEETFQEIEWPMSFQDEGAIDLCRCLCEFKGKLGIFTFCPIECWVGPGEQPCYLWVMEEYGEKNSWTCHAIIVPEMVIHMPLVFTRNGEIIIKDALGRIFCYDFNNNQLLDLNIQDEEHDLNFINFTDSLVLVDLDDEPTGE</sequence>
<reference evidence="2 3" key="1">
    <citation type="journal article" date="2021" name="BMC Genomics">
        <title>Datura genome reveals duplications of psychoactive alkaloid biosynthetic genes and high mutation rate following tissue culture.</title>
        <authorList>
            <person name="Rajewski A."/>
            <person name="Carter-House D."/>
            <person name="Stajich J."/>
            <person name="Litt A."/>
        </authorList>
    </citation>
    <scope>NUCLEOTIDE SEQUENCE [LARGE SCALE GENOMIC DNA]</scope>
    <source>
        <strain evidence="2">AR-01</strain>
    </source>
</reference>
<dbReference type="PANTHER" id="PTHR31111">
    <property type="entry name" value="BNAA05G37150D PROTEIN-RELATED"/>
    <property type="match status" value="1"/>
</dbReference>
<dbReference type="Proteomes" id="UP000823775">
    <property type="component" value="Unassembled WGS sequence"/>
</dbReference>
<name>A0ABS8RP72_DATST</name>
<dbReference type="InterPro" id="IPR017451">
    <property type="entry name" value="F-box-assoc_interact_dom"/>
</dbReference>
<evidence type="ECO:0000313" key="2">
    <source>
        <dbReference type="EMBL" id="MCD7448623.1"/>
    </source>
</evidence>
<evidence type="ECO:0000259" key="1">
    <source>
        <dbReference type="Pfam" id="PF08268"/>
    </source>
</evidence>
<evidence type="ECO:0000313" key="3">
    <source>
        <dbReference type="Proteomes" id="UP000823775"/>
    </source>
</evidence>
<comment type="caution">
    <text evidence="2">The sequence shown here is derived from an EMBL/GenBank/DDBJ whole genome shotgun (WGS) entry which is preliminary data.</text>
</comment>
<dbReference type="NCBIfam" id="TIGR01640">
    <property type="entry name" value="F_box_assoc_1"/>
    <property type="match status" value="1"/>
</dbReference>
<accession>A0ABS8RP72</accession>
<gene>
    <name evidence="2" type="ORF">HAX54_044877</name>
</gene>
<dbReference type="PANTHER" id="PTHR31111:SF136">
    <property type="entry name" value="F-BOX ASSOCIATED DOMAIN-CONTAINING PROTEIN"/>
    <property type="match status" value="1"/>
</dbReference>
<dbReference type="InterPro" id="IPR013187">
    <property type="entry name" value="F-box-assoc_dom_typ3"/>
</dbReference>